<dbReference type="GO" id="GO:0005886">
    <property type="term" value="C:plasma membrane"/>
    <property type="evidence" value="ECO:0007669"/>
    <property type="project" value="UniProtKB-SubCell"/>
</dbReference>
<comment type="similarity">
    <text evidence="2 7">Belongs to the UPF0056 (MarC) family.</text>
</comment>
<dbReference type="PATRIC" id="fig|1069642.3.peg.1411"/>
<dbReference type="PANTHER" id="PTHR33508">
    <property type="entry name" value="UPF0056 MEMBRANE PROTEIN YHCE"/>
    <property type="match status" value="1"/>
</dbReference>
<gene>
    <name evidence="8" type="ORF">Bdt_1429</name>
</gene>
<feature type="transmembrane region" description="Helical" evidence="7">
    <location>
        <begin position="120"/>
        <end position="143"/>
    </location>
</feature>
<keyword evidence="6 7" id="KW-0472">Membrane</keyword>
<evidence type="ECO:0000256" key="3">
    <source>
        <dbReference type="ARBA" id="ARBA00022475"/>
    </source>
</evidence>
<feature type="transmembrane region" description="Helical" evidence="7">
    <location>
        <begin position="163"/>
        <end position="187"/>
    </location>
</feature>
<evidence type="ECO:0000313" key="9">
    <source>
        <dbReference type="Proteomes" id="UP000010074"/>
    </source>
</evidence>
<keyword evidence="5 7" id="KW-1133">Transmembrane helix</keyword>
<name>K7ZF40_BDEBC</name>
<evidence type="ECO:0000256" key="6">
    <source>
        <dbReference type="ARBA" id="ARBA00023136"/>
    </source>
</evidence>
<keyword evidence="4 7" id="KW-0812">Transmembrane</keyword>
<evidence type="ECO:0000256" key="1">
    <source>
        <dbReference type="ARBA" id="ARBA00004651"/>
    </source>
</evidence>
<evidence type="ECO:0000313" key="8">
    <source>
        <dbReference type="EMBL" id="AFY01127.1"/>
    </source>
</evidence>
<organism evidence="8 9">
    <name type="scientific">Bdellovibrio bacteriovorus str. Tiberius</name>
    <dbReference type="NCBI Taxonomy" id="1069642"/>
    <lineage>
        <taxon>Bacteria</taxon>
        <taxon>Pseudomonadati</taxon>
        <taxon>Bdellovibrionota</taxon>
        <taxon>Bdellovibrionia</taxon>
        <taxon>Bdellovibrionales</taxon>
        <taxon>Pseudobdellovibrionaceae</taxon>
        <taxon>Bdellovibrio</taxon>
    </lineage>
</organism>
<dbReference type="EMBL" id="CP002930">
    <property type="protein sequence ID" value="AFY01127.1"/>
    <property type="molecule type" value="Genomic_DNA"/>
</dbReference>
<feature type="transmembrane region" description="Helical" evidence="7">
    <location>
        <begin position="12"/>
        <end position="33"/>
    </location>
</feature>
<feature type="transmembrane region" description="Helical" evidence="7">
    <location>
        <begin position="39"/>
        <end position="57"/>
    </location>
</feature>
<dbReference type="AlphaFoldDB" id="K7ZF40"/>
<dbReference type="InterPro" id="IPR002771">
    <property type="entry name" value="Multi_antbiot-R_MarC"/>
</dbReference>
<accession>K7ZF40</accession>
<dbReference type="Proteomes" id="UP000010074">
    <property type="component" value="Chromosome"/>
</dbReference>
<feature type="transmembrane region" description="Helical" evidence="7">
    <location>
        <begin position="87"/>
        <end position="108"/>
    </location>
</feature>
<comment type="caution">
    <text evidence="7">Lacks conserved residue(s) required for the propagation of feature annotation.</text>
</comment>
<evidence type="ECO:0000256" key="4">
    <source>
        <dbReference type="ARBA" id="ARBA00022692"/>
    </source>
</evidence>
<keyword evidence="3" id="KW-1003">Cell membrane</keyword>
<dbReference type="Pfam" id="PF01914">
    <property type="entry name" value="MarC"/>
    <property type="match status" value="1"/>
</dbReference>
<dbReference type="KEGG" id="bbat:Bdt_1429"/>
<dbReference type="PANTHER" id="PTHR33508:SF1">
    <property type="entry name" value="UPF0056 MEMBRANE PROTEIN YHCE"/>
    <property type="match status" value="1"/>
</dbReference>
<proteinExistence type="inferred from homology"/>
<dbReference type="HOGENOM" id="CLU_079909_2_0_7"/>
<comment type="subcellular location">
    <subcellularLocation>
        <location evidence="1 7">Cell membrane</location>
        <topology evidence="1 7">Multi-pass membrane protein</topology>
    </subcellularLocation>
</comment>
<protein>
    <recommendedName>
        <fullName evidence="7">UPF0056 membrane protein</fullName>
    </recommendedName>
</protein>
<evidence type="ECO:0000256" key="2">
    <source>
        <dbReference type="ARBA" id="ARBA00009784"/>
    </source>
</evidence>
<reference evidence="8 9" key="1">
    <citation type="journal article" date="2012" name="BMC Genomics">
        <title>Genome analysis of a simultaneously predatory and prey-independent, novel Bdellovibrio bacteriovorus from the River Tiber, supports in silico predictions of both ancient and recent lateral gene transfer from diverse bacteria.</title>
        <authorList>
            <person name="Hobley L."/>
            <person name="Lerner T.R."/>
            <person name="Williams L.E."/>
            <person name="Lambert C."/>
            <person name="Till R."/>
            <person name="Milner D.S."/>
            <person name="Basford S.M."/>
            <person name="Capeness M.J."/>
            <person name="Fenton A.K."/>
            <person name="Atterbury R.J."/>
            <person name="Harris M.A."/>
            <person name="Sockett R.E."/>
        </authorList>
    </citation>
    <scope>NUCLEOTIDE SEQUENCE [LARGE SCALE GENOMIC DNA]</scope>
    <source>
        <strain evidence="8 9">Tiberius</strain>
    </source>
</reference>
<sequence length="192" mass="20650">MGHSAEVRRKAALSIATFCLGLCFVVAIFGVYFFRLFGISTAVVQLAGGFIIARMALQILSKSDEESDPEKAVKPSDPAQSSLMRHLFYPLAFPTTMGGGTISVLLALSANSYHPDAEIHLFQVVAVLVASVLMCALVFVCYYSAPTLLARLSPQAMQVCNKLVGFLTFCVGLQIIVNGVISLINIYPSLKP</sequence>
<evidence type="ECO:0000256" key="7">
    <source>
        <dbReference type="RuleBase" id="RU362048"/>
    </source>
</evidence>
<dbReference type="STRING" id="1069642.Bdt_1429"/>
<evidence type="ECO:0000256" key="5">
    <source>
        <dbReference type="ARBA" id="ARBA00022989"/>
    </source>
</evidence>